<comment type="caution">
    <text evidence="5">The sequence shown here is derived from an EMBL/GenBank/DDBJ whole genome shotgun (WGS) entry which is preliminary data.</text>
</comment>
<dbReference type="PANTHER" id="PTHR39460:SF1">
    <property type="entry name" value="C6 TRANSCRIPTION FACTOR"/>
    <property type="match status" value="1"/>
</dbReference>
<feature type="transmembrane region" description="Helical" evidence="2">
    <location>
        <begin position="330"/>
        <end position="351"/>
    </location>
</feature>
<keyword evidence="2" id="KW-0812">Transmembrane</keyword>
<feature type="domain" description="DUF7729" evidence="4">
    <location>
        <begin position="110"/>
        <end position="319"/>
    </location>
</feature>
<evidence type="ECO:0000256" key="1">
    <source>
        <dbReference type="SAM" id="MobiDB-lite"/>
    </source>
</evidence>
<dbReference type="InterPro" id="IPR056146">
    <property type="entry name" value="DUF7729"/>
</dbReference>
<evidence type="ECO:0000313" key="5">
    <source>
        <dbReference type="EMBL" id="KAH6687407.1"/>
    </source>
</evidence>
<dbReference type="PANTHER" id="PTHR39460">
    <property type="entry name" value="EXPRESSED PROTEIN"/>
    <property type="match status" value="1"/>
</dbReference>
<feature type="region of interest" description="Disordered" evidence="1">
    <location>
        <begin position="38"/>
        <end position="89"/>
    </location>
</feature>
<sequence>MVRTSRLLLITAWLASTAVAVLPAHIPEPAFQPQGTSLVQATATPPPTVGGDLRRRQAKEEDEDASSSSSTSTPKPTGSTSSSNPTRTDSTVALSIIPPASTSTSAPSALPSPFDIYGPSYFSGDPESNCPTFVRNLLSSDEYRRCYPISMLLDASRSFFEAQRQGLVSLVRVLDTSCEADVDFCTEYFNTAAEDLLLDTNCRAEYQRGGNGVKQVYMGLKSYELVFKATCLRDPDDAQYCFASAVNSNNNGSNVYPYQMPLNMTFPASATPDCNWCLEETMRIYQAATADRESFVARVYQDAARQMNTVCGPEFVNETLPDPIESGSTILAMPSWVMTFALLALCVLLPLT</sequence>
<dbReference type="Pfam" id="PF24855">
    <property type="entry name" value="DUF7729"/>
    <property type="match status" value="1"/>
</dbReference>
<proteinExistence type="predicted"/>
<keyword evidence="6" id="KW-1185">Reference proteome</keyword>
<evidence type="ECO:0000313" key="6">
    <source>
        <dbReference type="Proteomes" id="UP000770015"/>
    </source>
</evidence>
<keyword evidence="2" id="KW-0472">Membrane</keyword>
<accession>A0A9P8VCA4</accession>
<evidence type="ECO:0000256" key="3">
    <source>
        <dbReference type="SAM" id="SignalP"/>
    </source>
</evidence>
<feature type="chain" id="PRO_5040105963" description="DUF7729 domain-containing protein" evidence="3">
    <location>
        <begin position="21"/>
        <end position="352"/>
    </location>
</feature>
<gene>
    <name evidence="5" type="ORF">F5X68DRAFT_10485</name>
</gene>
<evidence type="ECO:0000259" key="4">
    <source>
        <dbReference type="Pfam" id="PF24855"/>
    </source>
</evidence>
<dbReference type="Proteomes" id="UP000770015">
    <property type="component" value="Unassembled WGS sequence"/>
</dbReference>
<feature type="compositionally biased region" description="Low complexity" evidence="1">
    <location>
        <begin position="66"/>
        <end position="89"/>
    </location>
</feature>
<dbReference type="OrthoDB" id="2564812at2759"/>
<name>A0A9P8VCA4_9PEZI</name>
<evidence type="ECO:0000256" key="2">
    <source>
        <dbReference type="SAM" id="Phobius"/>
    </source>
</evidence>
<protein>
    <recommendedName>
        <fullName evidence="4">DUF7729 domain-containing protein</fullName>
    </recommendedName>
</protein>
<dbReference type="EMBL" id="JAGSXJ010000011">
    <property type="protein sequence ID" value="KAH6687407.1"/>
    <property type="molecule type" value="Genomic_DNA"/>
</dbReference>
<keyword evidence="2" id="KW-1133">Transmembrane helix</keyword>
<organism evidence="5 6">
    <name type="scientific">Plectosphaerella plurivora</name>
    <dbReference type="NCBI Taxonomy" id="936078"/>
    <lineage>
        <taxon>Eukaryota</taxon>
        <taxon>Fungi</taxon>
        <taxon>Dikarya</taxon>
        <taxon>Ascomycota</taxon>
        <taxon>Pezizomycotina</taxon>
        <taxon>Sordariomycetes</taxon>
        <taxon>Hypocreomycetidae</taxon>
        <taxon>Glomerellales</taxon>
        <taxon>Plectosphaerellaceae</taxon>
        <taxon>Plectosphaerella</taxon>
    </lineage>
</organism>
<dbReference type="AlphaFoldDB" id="A0A9P8VCA4"/>
<feature type="signal peptide" evidence="3">
    <location>
        <begin position="1"/>
        <end position="20"/>
    </location>
</feature>
<reference evidence="5" key="1">
    <citation type="journal article" date="2021" name="Nat. Commun.">
        <title>Genetic determinants of endophytism in the Arabidopsis root mycobiome.</title>
        <authorList>
            <person name="Mesny F."/>
            <person name="Miyauchi S."/>
            <person name="Thiergart T."/>
            <person name="Pickel B."/>
            <person name="Atanasova L."/>
            <person name="Karlsson M."/>
            <person name="Huettel B."/>
            <person name="Barry K.W."/>
            <person name="Haridas S."/>
            <person name="Chen C."/>
            <person name="Bauer D."/>
            <person name="Andreopoulos W."/>
            <person name="Pangilinan J."/>
            <person name="LaButti K."/>
            <person name="Riley R."/>
            <person name="Lipzen A."/>
            <person name="Clum A."/>
            <person name="Drula E."/>
            <person name="Henrissat B."/>
            <person name="Kohler A."/>
            <person name="Grigoriev I.V."/>
            <person name="Martin F.M."/>
            <person name="Hacquard S."/>
        </authorList>
    </citation>
    <scope>NUCLEOTIDE SEQUENCE</scope>
    <source>
        <strain evidence="5">MPI-SDFR-AT-0117</strain>
    </source>
</reference>
<keyword evidence="3" id="KW-0732">Signal</keyword>